<dbReference type="OrthoDB" id="2745134at2759"/>
<evidence type="ECO:0000313" key="4">
    <source>
        <dbReference type="EMBL" id="OCB83941.1"/>
    </source>
</evidence>
<organism evidence="4 5">
    <name type="scientific">Sanghuangporus baumii</name>
    <name type="common">Phellinus baumii</name>
    <dbReference type="NCBI Taxonomy" id="108892"/>
    <lineage>
        <taxon>Eukaryota</taxon>
        <taxon>Fungi</taxon>
        <taxon>Dikarya</taxon>
        <taxon>Basidiomycota</taxon>
        <taxon>Agaricomycotina</taxon>
        <taxon>Agaricomycetes</taxon>
        <taxon>Hymenochaetales</taxon>
        <taxon>Hymenochaetaceae</taxon>
        <taxon>Sanghuangporus</taxon>
    </lineage>
</organism>
<feature type="domain" description="DUF6533" evidence="3">
    <location>
        <begin position="25"/>
        <end position="59"/>
    </location>
</feature>
<feature type="transmembrane region" description="Helical" evidence="2">
    <location>
        <begin position="118"/>
        <end position="151"/>
    </location>
</feature>
<evidence type="ECO:0000259" key="3">
    <source>
        <dbReference type="Pfam" id="PF20151"/>
    </source>
</evidence>
<dbReference type="AlphaFoldDB" id="A0A9Q5N2F1"/>
<keyword evidence="2" id="KW-0812">Transmembrane</keyword>
<feature type="compositionally biased region" description="Basic and acidic residues" evidence="1">
    <location>
        <begin position="283"/>
        <end position="300"/>
    </location>
</feature>
<keyword evidence="2" id="KW-1133">Transmembrane helix</keyword>
<dbReference type="Pfam" id="PF20151">
    <property type="entry name" value="DUF6533"/>
    <property type="match status" value="1"/>
</dbReference>
<keyword evidence="2" id="KW-0472">Membrane</keyword>
<proteinExistence type="predicted"/>
<comment type="caution">
    <text evidence="4">The sequence shown here is derived from an EMBL/GenBank/DDBJ whole genome shotgun (WGS) entry which is preliminary data.</text>
</comment>
<gene>
    <name evidence="4" type="ORF">A7U60_g9150</name>
</gene>
<feature type="transmembrane region" description="Helical" evidence="2">
    <location>
        <begin position="171"/>
        <end position="189"/>
    </location>
</feature>
<name>A0A9Q5N2F1_SANBA</name>
<evidence type="ECO:0000313" key="5">
    <source>
        <dbReference type="Proteomes" id="UP000757232"/>
    </source>
</evidence>
<dbReference type="EMBL" id="LNZH02000217">
    <property type="protein sequence ID" value="OCB83941.1"/>
    <property type="molecule type" value="Genomic_DNA"/>
</dbReference>
<evidence type="ECO:0000256" key="2">
    <source>
        <dbReference type="SAM" id="Phobius"/>
    </source>
</evidence>
<reference evidence="4" key="1">
    <citation type="submission" date="2016-06" db="EMBL/GenBank/DDBJ databases">
        <title>Draft Genome sequence of the fungus Inonotus baumii.</title>
        <authorList>
            <person name="Zhu H."/>
            <person name="Lin W."/>
        </authorList>
    </citation>
    <scope>NUCLEOTIDE SEQUENCE</scope>
    <source>
        <strain evidence="4">821</strain>
    </source>
</reference>
<feature type="region of interest" description="Disordered" evidence="1">
    <location>
        <begin position="277"/>
        <end position="300"/>
    </location>
</feature>
<dbReference type="Proteomes" id="UP000757232">
    <property type="component" value="Unassembled WGS sequence"/>
</dbReference>
<feature type="transmembrane region" description="Helical" evidence="2">
    <location>
        <begin position="85"/>
        <end position="106"/>
    </location>
</feature>
<keyword evidence="5" id="KW-1185">Reference proteome</keyword>
<sequence length="300" mass="33296">MLPCTQEVDAATAVFVVSEAITWEYFAVALLVALVYHSIITFENEVKYFWVGRIDWFRLLNLTKKPSPSHAVRRTGRISDWVGSLANITTIVLIDYILLIRVLALYHQSKKLSHCMKLLLGFEATMGLAMSIYGKLFAGFLVITFTGGITICGTIKSPPQTLGIISWTVPMSYGILLLSLVIFKVIQFYRISSGFRGFHLVRVLALDQIMYSSLVIFCFVLKIMTLSIETINPLASNLLNALGSPTLLCILGGQLLINLKEAGSRDVNGGTDYTPRSLSNIDFGEHNVDNEHSTEQEGHV</sequence>
<feature type="transmembrane region" description="Helical" evidence="2">
    <location>
        <begin position="209"/>
        <end position="228"/>
    </location>
</feature>
<accession>A0A9Q5N2F1</accession>
<evidence type="ECO:0000256" key="1">
    <source>
        <dbReference type="SAM" id="MobiDB-lite"/>
    </source>
</evidence>
<dbReference type="InterPro" id="IPR045340">
    <property type="entry name" value="DUF6533"/>
</dbReference>
<protein>
    <recommendedName>
        <fullName evidence="3">DUF6533 domain-containing protein</fullName>
    </recommendedName>
</protein>
<feature type="transmembrane region" description="Helical" evidence="2">
    <location>
        <begin position="25"/>
        <end position="42"/>
    </location>
</feature>